<dbReference type="EMBL" id="MG273660">
    <property type="protein sequence ID" value="QES95270.1"/>
    <property type="molecule type" value="Genomic_DNA"/>
</dbReference>
<comment type="similarity">
    <text evidence="1 4">Belongs to the bacterial ribosomal protein bL35 family.</text>
</comment>
<sequence>MLKLKTCKSLLKKIKITKNRKYLSKHSSKNHLLYKKSKKNKRNLSNLLLIKKNYISKIKIMLNI</sequence>
<gene>
    <name evidence="5" type="primary">rpl35</name>
</gene>
<evidence type="ECO:0000256" key="4">
    <source>
        <dbReference type="RuleBase" id="RU000568"/>
    </source>
</evidence>
<dbReference type="PRINTS" id="PR00064">
    <property type="entry name" value="RIBOSOMALL35"/>
</dbReference>
<dbReference type="HAMAP" id="MF_00514">
    <property type="entry name" value="Ribosomal_bL35"/>
    <property type="match status" value="1"/>
</dbReference>
<dbReference type="InterPro" id="IPR037229">
    <property type="entry name" value="Ribosomal_bL35_sf"/>
</dbReference>
<dbReference type="AlphaFoldDB" id="A0A5J6DUF5"/>
<dbReference type="GO" id="GO:0003735">
    <property type="term" value="F:structural constituent of ribosome"/>
    <property type="evidence" value="ECO:0007669"/>
    <property type="project" value="InterPro"/>
</dbReference>
<keyword evidence="3 4" id="KW-0687">Ribonucleoprotein</keyword>
<organism evidence="5">
    <name type="scientific">Nitzschia sp.</name>
    <name type="common">in: diatoms</name>
    <dbReference type="NCBI Taxonomy" id="1884248"/>
    <lineage>
        <taxon>Eukaryota</taxon>
        <taxon>Sar</taxon>
        <taxon>Stramenopiles</taxon>
        <taxon>Ochrophyta</taxon>
        <taxon>Bacillariophyta</taxon>
        <taxon>Bacillariophyceae</taxon>
        <taxon>Bacillariophycidae</taxon>
        <taxon>Bacillariales</taxon>
        <taxon>Bacillariaceae</taxon>
        <taxon>Nitzschia</taxon>
    </lineage>
</organism>
<protein>
    <recommendedName>
        <fullName evidence="4">50S ribosomal protein L35</fullName>
    </recommendedName>
</protein>
<reference evidence="5" key="1">
    <citation type="journal article" date="2019" name="Am. J. Bot.">
        <title>A single loss of photosynthesis in the diatom order Bacillariales (Bacillariophyta).</title>
        <authorList>
            <person name="Onyshchenko A."/>
            <person name="Ruck E.C."/>
            <person name="Nakov T."/>
            <person name="Alverson A.J."/>
        </authorList>
    </citation>
    <scope>NUCLEOTIDE SEQUENCE</scope>
    <source>
        <strain evidence="5">Nitz4</strain>
    </source>
</reference>
<geneLocation type="plastid" evidence="5"/>
<dbReference type="GO" id="GO:1990904">
    <property type="term" value="C:ribonucleoprotein complex"/>
    <property type="evidence" value="ECO:0007669"/>
    <property type="project" value="UniProtKB-KW"/>
</dbReference>
<evidence type="ECO:0000256" key="1">
    <source>
        <dbReference type="ARBA" id="ARBA00006598"/>
    </source>
</evidence>
<dbReference type="Pfam" id="PF01632">
    <property type="entry name" value="Ribosomal_L35p"/>
    <property type="match status" value="1"/>
</dbReference>
<proteinExistence type="inferred from homology"/>
<dbReference type="InterPro" id="IPR021137">
    <property type="entry name" value="Ribosomal_bL35-like"/>
</dbReference>
<keyword evidence="2 4" id="KW-0689">Ribosomal protein</keyword>
<dbReference type="InterPro" id="IPR001706">
    <property type="entry name" value="Ribosomal_bL35"/>
</dbReference>
<keyword evidence="5" id="KW-0934">Plastid</keyword>
<dbReference type="GO" id="GO:0005840">
    <property type="term" value="C:ribosome"/>
    <property type="evidence" value="ECO:0007669"/>
    <property type="project" value="UniProtKB-KW"/>
</dbReference>
<dbReference type="SUPFAM" id="SSF143034">
    <property type="entry name" value="L35p-like"/>
    <property type="match status" value="1"/>
</dbReference>
<dbReference type="Gene3D" id="4.10.410.60">
    <property type="match status" value="1"/>
</dbReference>
<evidence type="ECO:0000256" key="3">
    <source>
        <dbReference type="ARBA" id="ARBA00023274"/>
    </source>
</evidence>
<accession>A0A5J6DUF5</accession>
<name>A0A5J6DUF5_9STRA</name>
<dbReference type="GO" id="GO:0006412">
    <property type="term" value="P:translation"/>
    <property type="evidence" value="ECO:0007669"/>
    <property type="project" value="InterPro"/>
</dbReference>
<evidence type="ECO:0000313" key="5">
    <source>
        <dbReference type="EMBL" id="QES95270.1"/>
    </source>
</evidence>
<evidence type="ECO:0000256" key="2">
    <source>
        <dbReference type="ARBA" id="ARBA00022980"/>
    </source>
</evidence>